<evidence type="ECO:0000256" key="4">
    <source>
        <dbReference type="ARBA" id="ARBA00022777"/>
    </source>
</evidence>
<dbReference type="Proteomes" id="UP001177023">
    <property type="component" value="Unassembled WGS sequence"/>
</dbReference>
<feature type="domain" description="Protein kinase" evidence="6">
    <location>
        <begin position="1"/>
        <end position="205"/>
    </location>
</feature>
<dbReference type="Gene3D" id="1.10.510.10">
    <property type="entry name" value="Transferase(Phosphotransferase) domain 1"/>
    <property type="match status" value="1"/>
</dbReference>
<keyword evidence="4" id="KW-0418">Kinase</keyword>
<protein>
    <recommendedName>
        <fullName evidence="1">non-specific serine/threonine protein kinase</fullName>
        <ecNumber evidence="1">2.7.11.1</ecNumber>
    </recommendedName>
</protein>
<keyword evidence="2" id="KW-0808">Transferase</keyword>
<evidence type="ECO:0000256" key="3">
    <source>
        <dbReference type="ARBA" id="ARBA00022741"/>
    </source>
</evidence>
<dbReference type="CDD" id="cd00180">
    <property type="entry name" value="PKc"/>
    <property type="match status" value="1"/>
</dbReference>
<keyword evidence="5" id="KW-0067">ATP-binding</keyword>
<evidence type="ECO:0000256" key="1">
    <source>
        <dbReference type="ARBA" id="ARBA00012513"/>
    </source>
</evidence>
<dbReference type="InterPro" id="IPR050660">
    <property type="entry name" value="NEK_Ser/Thr_kinase"/>
</dbReference>
<gene>
    <name evidence="7" type="ORF">MSPICULIGERA_LOCUS23432</name>
</gene>
<accession>A0AA36G9S6</accession>
<feature type="non-terminal residue" evidence="7">
    <location>
        <position position="498"/>
    </location>
</feature>
<dbReference type="InterPro" id="IPR011009">
    <property type="entry name" value="Kinase-like_dom_sf"/>
</dbReference>
<organism evidence="7 8">
    <name type="scientific">Mesorhabditis spiculigera</name>
    <dbReference type="NCBI Taxonomy" id="96644"/>
    <lineage>
        <taxon>Eukaryota</taxon>
        <taxon>Metazoa</taxon>
        <taxon>Ecdysozoa</taxon>
        <taxon>Nematoda</taxon>
        <taxon>Chromadorea</taxon>
        <taxon>Rhabditida</taxon>
        <taxon>Rhabditina</taxon>
        <taxon>Rhabditomorpha</taxon>
        <taxon>Rhabditoidea</taxon>
        <taxon>Rhabditidae</taxon>
        <taxon>Mesorhabditinae</taxon>
        <taxon>Mesorhabditis</taxon>
    </lineage>
</organism>
<dbReference type="AlphaFoldDB" id="A0AA36G9S6"/>
<dbReference type="InterPro" id="IPR008271">
    <property type="entry name" value="Ser/Thr_kinase_AS"/>
</dbReference>
<sequence>MDDLWPSSGFCMFDIPPIFVVNDGGQTSNIVTEYCPRGDLRKFINDKDQRYSISLVIDWACQIFDTLVYLEKERIYHRDIKPANMLLGENCEIKLCDFGLSKSEITENSCYTVSGTMRYMPPETFDTIDGEQIYTYASDLYSAGIVLWECIERRAVFGNINKTAILFARICLVKDPRCVRRVPEDRPAAAKALEEASGLKNEPFYAEFCTRLYWLELDSKNTLLRPVDGRWQMEPTLEQLEVSAELVPAEFPSEYGFELRISQMMNILHSPIFRGVLSKTHCWFSLDNDNEYPSEMAVYEWAGVWKKLVLWGNRLRVDGINCSSFVIRNIQKLLNEGTSEAKGLHLHDGPWHFPFIGDRQMDFEEKYNVRIVLITPEDGSYRRYLSIFHCNKPDTFLSLLYQSNRCFNISMRSPYNIDKYEQMQLGIIAKDEAMKVTSEKINEWTYKRTMEPETGWKNWETRIWTANYRPTFDDINCFDYLKGPLPDMSYCREFDEMC</sequence>
<dbReference type="PANTHER" id="PTHR43671">
    <property type="entry name" value="SERINE/THREONINE-PROTEIN KINASE NEK"/>
    <property type="match status" value="1"/>
</dbReference>
<keyword evidence="8" id="KW-1185">Reference proteome</keyword>
<evidence type="ECO:0000256" key="2">
    <source>
        <dbReference type="ARBA" id="ARBA00022679"/>
    </source>
</evidence>
<dbReference type="InterPro" id="IPR000719">
    <property type="entry name" value="Prot_kinase_dom"/>
</dbReference>
<dbReference type="PANTHER" id="PTHR43671:SF13">
    <property type="entry name" value="SERINE_THREONINE-PROTEIN KINASE NEK2"/>
    <property type="match status" value="1"/>
</dbReference>
<dbReference type="PROSITE" id="PS50011">
    <property type="entry name" value="PROTEIN_KINASE_DOM"/>
    <property type="match status" value="1"/>
</dbReference>
<dbReference type="GO" id="GO:0005524">
    <property type="term" value="F:ATP binding"/>
    <property type="evidence" value="ECO:0007669"/>
    <property type="project" value="UniProtKB-KW"/>
</dbReference>
<dbReference type="GO" id="GO:0004674">
    <property type="term" value="F:protein serine/threonine kinase activity"/>
    <property type="evidence" value="ECO:0007669"/>
    <property type="project" value="UniProtKB-EC"/>
</dbReference>
<keyword evidence="3" id="KW-0547">Nucleotide-binding</keyword>
<dbReference type="Pfam" id="PF00069">
    <property type="entry name" value="Pkinase"/>
    <property type="match status" value="1"/>
</dbReference>
<evidence type="ECO:0000313" key="7">
    <source>
        <dbReference type="EMBL" id="CAJ0585409.1"/>
    </source>
</evidence>
<proteinExistence type="predicted"/>
<dbReference type="SUPFAM" id="SSF56112">
    <property type="entry name" value="Protein kinase-like (PK-like)"/>
    <property type="match status" value="1"/>
</dbReference>
<evidence type="ECO:0000259" key="6">
    <source>
        <dbReference type="PROSITE" id="PS50011"/>
    </source>
</evidence>
<evidence type="ECO:0000313" key="8">
    <source>
        <dbReference type="Proteomes" id="UP001177023"/>
    </source>
</evidence>
<dbReference type="EMBL" id="CATQJA010002704">
    <property type="protein sequence ID" value="CAJ0585409.1"/>
    <property type="molecule type" value="Genomic_DNA"/>
</dbReference>
<name>A0AA36G9S6_9BILA</name>
<dbReference type="EC" id="2.7.11.1" evidence="1"/>
<comment type="caution">
    <text evidence="7">The sequence shown here is derived from an EMBL/GenBank/DDBJ whole genome shotgun (WGS) entry which is preliminary data.</text>
</comment>
<dbReference type="PROSITE" id="PS00108">
    <property type="entry name" value="PROTEIN_KINASE_ST"/>
    <property type="match status" value="1"/>
</dbReference>
<reference evidence="7" key="1">
    <citation type="submission" date="2023-06" db="EMBL/GenBank/DDBJ databases">
        <authorList>
            <person name="Delattre M."/>
        </authorList>
    </citation>
    <scope>NUCLEOTIDE SEQUENCE</scope>
    <source>
        <strain evidence="7">AF72</strain>
    </source>
</reference>
<evidence type="ECO:0000256" key="5">
    <source>
        <dbReference type="ARBA" id="ARBA00022840"/>
    </source>
</evidence>
<dbReference type="SMART" id="SM00220">
    <property type="entry name" value="S_TKc"/>
    <property type="match status" value="1"/>
</dbReference>